<dbReference type="OrthoDB" id="4161095at2759"/>
<feature type="compositionally biased region" description="Basic and acidic residues" evidence="1">
    <location>
        <begin position="53"/>
        <end position="84"/>
    </location>
</feature>
<keyword evidence="3" id="KW-1185">Reference proteome</keyword>
<feature type="region of interest" description="Disordered" evidence="1">
    <location>
        <begin position="1"/>
        <end position="116"/>
    </location>
</feature>
<proteinExistence type="predicted"/>
<feature type="compositionally biased region" description="Polar residues" evidence="1">
    <location>
        <begin position="25"/>
        <end position="52"/>
    </location>
</feature>
<organism evidence="2 3">
    <name type="scientific">Amniculicola lignicola CBS 123094</name>
    <dbReference type="NCBI Taxonomy" id="1392246"/>
    <lineage>
        <taxon>Eukaryota</taxon>
        <taxon>Fungi</taxon>
        <taxon>Dikarya</taxon>
        <taxon>Ascomycota</taxon>
        <taxon>Pezizomycotina</taxon>
        <taxon>Dothideomycetes</taxon>
        <taxon>Pleosporomycetidae</taxon>
        <taxon>Pleosporales</taxon>
        <taxon>Amniculicolaceae</taxon>
        <taxon>Amniculicola</taxon>
    </lineage>
</organism>
<evidence type="ECO:0000313" key="3">
    <source>
        <dbReference type="Proteomes" id="UP000799779"/>
    </source>
</evidence>
<dbReference type="EMBL" id="ML977646">
    <property type="protein sequence ID" value="KAF1995076.1"/>
    <property type="molecule type" value="Genomic_DNA"/>
</dbReference>
<feature type="compositionally biased region" description="Low complexity" evidence="1">
    <location>
        <begin position="7"/>
        <end position="24"/>
    </location>
</feature>
<protein>
    <submittedName>
        <fullName evidence="2">Uncharacterized protein</fullName>
    </submittedName>
</protein>
<evidence type="ECO:0000313" key="2">
    <source>
        <dbReference type="EMBL" id="KAF1995076.1"/>
    </source>
</evidence>
<sequence>MSNPQKSTYSYSTSATFSSFSSSTNGSQRSYSQATHTDPSGTRVYRSSQEPGQQRREERLQYDAQGKRIEGGGEKGRIEDVTDREGDEGDEGRERDAGRKYEERMKEEYAKREGGA</sequence>
<name>A0A6A5WBS2_9PLEO</name>
<reference evidence="2" key="1">
    <citation type="journal article" date="2020" name="Stud. Mycol.">
        <title>101 Dothideomycetes genomes: a test case for predicting lifestyles and emergence of pathogens.</title>
        <authorList>
            <person name="Haridas S."/>
            <person name="Albert R."/>
            <person name="Binder M."/>
            <person name="Bloem J."/>
            <person name="Labutti K."/>
            <person name="Salamov A."/>
            <person name="Andreopoulos B."/>
            <person name="Baker S."/>
            <person name="Barry K."/>
            <person name="Bills G."/>
            <person name="Bluhm B."/>
            <person name="Cannon C."/>
            <person name="Castanera R."/>
            <person name="Culley D."/>
            <person name="Daum C."/>
            <person name="Ezra D."/>
            <person name="Gonzalez J."/>
            <person name="Henrissat B."/>
            <person name="Kuo A."/>
            <person name="Liang C."/>
            <person name="Lipzen A."/>
            <person name="Lutzoni F."/>
            <person name="Magnuson J."/>
            <person name="Mondo S."/>
            <person name="Nolan M."/>
            <person name="Ohm R."/>
            <person name="Pangilinan J."/>
            <person name="Park H.-J."/>
            <person name="Ramirez L."/>
            <person name="Alfaro M."/>
            <person name="Sun H."/>
            <person name="Tritt A."/>
            <person name="Yoshinaga Y."/>
            <person name="Zwiers L.-H."/>
            <person name="Turgeon B."/>
            <person name="Goodwin S."/>
            <person name="Spatafora J."/>
            <person name="Crous P."/>
            <person name="Grigoriev I."/>
        </authorList>
    </citation>
    <scope>NUCLEOTIDE SEQUENCE</scope>
    <source>
        <strain evidence="2">CBS 123094</strain>
    </source>
</reference>
<dbReference type="AlphaFoldDB" id="A0A6A5WBS2"/>
<gene>
    <name evidence="2" type="ORF">P154DRAFT_359486</name>
</gene>
<feature type="compositionally biased region" description="Basic and acidic residues" evidence="1">
    <location>
        <begin position="92"/>
        <end position="116"/>
    </location>
</feature>
<accession>A0A6A5WBS2</accession>
<evidence type="ECO:0000256" key="1">
    <source>
        <dbReference type="SAM" id="MobiDB-lite"/>
    </source>
</evidence>
<dbReference type="Proteomes" id="UP000799779">
    <property type="component" value="Unassembled WGS sequence"/>
</dbReference>